<proteinExistence type="predicted"/>
<evidence type="ECO:0000256" key="1">
    <source>
        <dbReference type="SAM" id="SignalP"/>
    </source>
</evidence>
<dbReference type="PANTHER" id="PTHR42047">
    <property type="entry name" value="PROTEIN, PUTATIVE (AFU_ORTHOLOGUE AFUA_6G03560)-RELATED"/>
    <property type="match status" value="1"/>
</dbReference>
<evidence type="ECO:0008006" key="4">
    <source>
        <dbReference type="Google" id="ProtNLM"/>
    </source>
</evidence>
<accession>A0ABR1MKY9</accession>
<keyword evidence="1" id="KW-0732">Signal</keyword>
<protein>
    <recommendedName>
        <fullName evidence="4">IgE-binding protein</fullName>
    </recommendedName>
</protein>
<feature type="chain" id="PRO_5045168087" description="IgE-binding protein" evidence="1">
    <location>
        <begin position="20"/>
        <end position="185"/>
    </location>
</feature>
<evidence type="ECO:0000313" key="2">
    <source>
        <dbReference type="EMBL" id="KAK7552436.1"/>
    </source>
</evidence>
<gene>
    <name evidence="2" type="ORF">IWX46DRAFT_638212</name>
</gene>
<organism evidence="2 3">
    <name type="scientific">Phyllosticta citricarpa</name>
    <dbReference type="NCBI Taxonomy" id="55181"/>
    <lineage>
        <taxon>Eukaryota</taxon>
        <taxon>Fungi</taxon>
        <taxon>Dikarya</taxon>
        <taxon>Ascomycota</taxon>
        <taxon>Pezizomycotina</taxon>
        <taxon>Dothideomycetes</taxon>
        <taxon>Dothideomycetes incertae sedis</taxon>
        <taxon>Botryosphaeriales</taxon>
        <taxon>Phyllostictaceae</taxon>
        <taxon>Phyllosticta</taxon>
    </lineage>
</organism>
<comment type="caution">
    <text evidence="2">The sequence shown here is derived from an EMBL/GenBank/DDBJ whole genome shotgun (WGS) entry which is preliminary data.</text>
</comment>
<dbReference type="EMBL" id="JBBPDW010000005">
    <property type="protein sequence ID" value="KAK7552436.1"/>
    <property type="molecule type" value="Genomic_DNA"/>
</dbReference>
<sequence>MKTAAVAATLLAAAPAALATSFYGLSARSASPIHLQSINAAESAFWIGKDTESYCPESVVESCPAGNETIFAGGDNTLFLDVAVPGGQQVYIKPNGELTYTVAHSAYMGEGAISTGFHLNNGTTSSGLGSLSWTNGFVACPQNNGTSYPYQIFAAVNGFNRTNCLGFDFLAGTTLTGEAGAWQYA</sequence>
<evidence type="ECO:0000313" key="3">
    <source>
        <dbReference type="Proteomes" id="UP001365128"/>
    </source>
</evidence>
<dbReference type="PANTHER" id="PTHR42047:SF1">
    <property type="entry name" value="PROTEIN, PUTATIVE (AFU_ORTHOLOGUE AFUA_6G03560)-RELATED"/>
    <property type="match status" value="1"/>
</dbReference>
<reference evidence="2 3" key="1">
    <citation type="submission" date="2024-04" db="EMBL/GenBank/DDBJ databases">
        <title>Phyllosticta paracitricarpa is synonymous to the EU quarantine fungus P. citricarpa based on phylogenomic analyses.</title>
        <authorList>
            <consortium name="Lawrence Berkeley National Laboratory"/>
            <person name="Van Ingen-Buijs V.A."/>
            <person name="Van Westerhoven A.C."/>
            <person name="Haridas S."/>
            <person name="Skiadas P."/>
            <person name="Martin F."/>
            <person name="Groenewald J.Z."/>
            <person name="Crous P.W."/>
            <person name="Seidl M.F."/>
        </authorList>
    </citation>
    <scope>NUCLEOTIDE SEQUENCE [LARGE SCALE GENOMIC DNA]</scope>
    <source>
        <strain evidence="2 3">CBS 122670</strain>
    </source>
</reference>
<name>A0ABR1MKY9_9PEZI</name>
<dbReference type="InterPro" id="IPR052820">
    <property type="entry name" value="PhiA_domain"/>
</dbReference>
<keyword evidence="3" id="KW-1185">Reference proteome</keyword>
<feature type="signal peptide" evidence="1">
    <location>
        <begin position="1"/>
        <end position="19"/>
    </location>
</feature>
<dbReference type="Proteomes" id="UP001365128">
    <property type="component" value="Unassembled WGS sequence"/>
</dbReference>